<reference evidence="2 3" key="1">
    <citation type="journal article" date="2014" name="Int. J. Syst. Evol. Microbiol.">
        <title>Complete genome sequence of Corynebacterium casei LMG S-19264T (=DSM 44701T), isolated from a smear-ripened cheese.</title>
        <authorList>
            <consortium name="US DOE Joint Genome Institute (JGI-PGF)"/>
            <person name="Walter F."/>
            <person name="Albersmeier A."/>
            <person name="Kalinowski J."/>
            <person name="Ruckert C."/>
        </authorList>
    </citation>
    <scope>NUCLEOTIDE SEQUENCE [LARGE SCALE GENOMIC DNA]</scope>
    <source>
        <strain evidence="2 3">NBRC 112785</strain>
    </source>
</reference>
<dbReference type="EMBL" id="BSPO01000002">
    <property type="protein sequence ID" value="GLS83323.1"/>
    <property type="molecule type" value="Genomic_DNA"/>
</dbReference>
<keyword evidence="1" id="KW-0472">Membrane</keyword>
<sequence length="61" mass="6974">MQFSSKYVWIHRLGTVAMVAILVYAFFSVDDFFEPPNSLCPQGQVIEGHDIELVEIRGCIR</sequence>
<keyword evidence="1" id="KW-0812">Transmembrane</keyword>
<evidence type="ECO:0000256" key="1">
    <source>
        <dbReference type="SAM" id="Phobius"/>
    </source>
</evidence>
<dbReference type="Proteomes" id="UP001157439">
    <property type="component" value="Unassembled WGS sequence"/>
</dbReference>
<accession>A0AA37TMY7</accession>
<evidence type="ECO:0000313" key="2">
    <source>
        <dbReference type="EMBL" id="GLS83323.1"/>
    </source>
</evidence>
<keyword evidence="3" id="KW-1185">Reference proteome</keyword>
<comment type="caution">
    <text evidence="2">The sequence shown here is derived from an EMBL/GenBank/DDBJ whole genome shotgun (WGS) entry which is preliminary data.</text>
</comment>
<dbReference type="RefSeq" id="WP_095497120.1">
    <property type="nucleotide sequence ID" value="NZ_BSPO01000002.1"/>
</dbReference>
<protein>
    <submittedName>
        <fullName evidence="2">Uncharacterized protein</fullName>
    </submittedName>
</protein>
<proteinExistence type="predicted"/>
<organism evidence="2 3">
    <name type="scientific">Paraferrimonas haliotis</name>
    <dbReference type="NCBI Taxonomy" id="2013866"/>
    <lineage>
        <taxon>Bacteria</taxon>
        <taxon>Pseudomonadati</taxon>
        <taxon>Pseudomonadota</taxon>
        <taxon>Gammaproteobacteria</taxon>
        <taxon>Alteromonadales</taxon>
        <taxon>Ferrimonadaceae</taxon>
        <taxon>Paraferrimonas</taxon>
    </lineage>
</organism>
<evidence type="ECO:0000313" key="3">
    <source>
        <dbReference type="Proteomes" id="UP001157439"/>
    </source>
</evidence>
<dbReference type="AlphaFoldDB" id="A0AA37TMY7"/>
<feature type="transmembrane region" description="Helical" evidence="1">
    <location>
        <begin position="7"/>
        <end position="27"/>
    </location>
</feature>
<gene>
    <name evidence="2" type="ORF">GCM10007894_13000</name>
</gene>
<keyword evidence="1" id="KW-1133">Transmembrane helix</keyword>
<name>A0AA37TMY7_9GAMM</name>